<evidence type="ECO:0000256" key="2">
    <source>
        <dbReference type="ARBA" id="ARBA00022598"/>
    </source>
</evidence>
<comment type="similarity">
    <text evidence="1">Belongs to the ATP-dependent AMP-binding enzyme family.</text>
</comment>
<dbReference type="EMBL" id="JARBDR010000921">
    <property type="protein sequence ID" value="KAJ8298830.1"/>
    <property type="molecule type" value="Genomic_DNA"/>
</dbReference>
<keyword evidence="5" id="KW-1185">Reference proteome</keyword>
<evidence type="ECO:0000313" key="4">
    <source>
        <dbReference type="EMBL" id="KAJ8298830.1"/>
    </source>
</evidence>
<evidence type="ECO:0000313" key="5">
    <source>
        <dbReference type="Proteomes" id="UP001217089"/>
    </source>
</evidence>
<dbReference type="SUPFAM" id="SSF56801">
    <property type="entry name" value="Acetyl-CoA synthetase-like"/>
    <property type="match status" value="1"/>
</dbReference>
<gene>
    <name evidence="4" type="ORF">KUTeg_022890</name>
</gene>
<evidence type="ECO:0000256" key="1">
    <source>
        <dbReference type="ARBA" id="ARBA00006432"/>
    </source>
</evidence>
<feature type="domain" description="AMP-dependent synthetase/ligase" evidence="3">
    <location>
        <begin position="6"/>
        <end position="71"/>
    </location>
</feature>
<dbReference type="PANTHER" id="PTHR24096">
    <property type="entry name" value="LONG-CHAIN-FATTY-ACID--COA LIGASE"/>
    <property type="match status" value="1"/>
</dbReference>
<dbReference type="Proteomes" id="UP001217089">
    <property type="component" value="Unassembled WGS sequence"/>
</dbReference>
<reference evidence="4 5" key="1">
    <citation type="submission" date="2022-12" db="EMBL/GenBank/DDBJ databases">
        <title>Chromosome-level genome of Tegillarca granosa.</title>
        <authorList>
            <person name="Kim J."/>
        </authorList>
    </citation>
    <scope>NUCLEOTIDE SEQUENCE [LARGE SCALE GENOMIC DNA]</scope>
    <source>
        <strain evidence="4">Teg-2019</strain>
        <tissue evidence="4">Adductor muscle</tissue>
    </source>
</reference>
<dbReference type="InterPro" id="IPR000873">
    <property type="entry name" value="AMP-dep_synth/lig_dom"/>
</dbReference>
<protein>
    <recommendedName>
        <fullName evidence="3">AMP-dependent synthetase/ligase domain-containing protein</fullName>
    </recommendedName>
</protein>
<accession>A0ABQ9E5P4</accession>
<dbReference type="Gene3D" id="3.40.50.980">
    <property type="match status" value="1"/>
</dbReference>
<dbReference type="Pfam" id="PF00501">
    <property type="entry name" value="AMP-binding"/>
    <property type="match status" value="1"/>
</dbReference>
<comment type="caution">
    <text evidence="4">The sequence shown here is derived from an EMBL/GenBank/DDBJ whole genome shotgun (WGS) entry which is preliminary data.</text>
</comment>
<evidence type="ECO:0000259" key="3">
    <source>
        <dbReference type="Pfam" id="PF00501"/>
    </source>
</evidence>
<proteinExistence type="inferred from homology"/>
<name>A0ABQ9E5P4_TEGGR</name>
<organism evidence="4 5">
    <name type="scientific">Tegillarca granosa</name>
    <name type="common">Malaysian cockle</name>
    <name type="synonym">Anadara granosa</name>
    <dbReference type="NCBI Taxonomy" id="220873"/>
    <lineage>
        <taxon>Eukaryota</taxon>
        <taxon>Metazoa</taxon>
        <taxon>Spiralia</taxon>
        <taxon>Lophotrochozoa</taxon>
        <taxon>Mollusca</taxon>
        <taxon>Bivalvia</taxon>
        <taxon>Autobranchia</taxon>
        <taxon>Pteriomorphia</taxon>
        <taxon>Arcoida</taxon>
        <taxon>Arcoidea</taxon>
        <taxon>Arcidae</taxon>
        <taxon>Tegillarca</taxon>
    </lineage>
</organism>
<sequence length="76" mass="7953">MVDNPTGRSFTAAQLKDASIRVASGLVKLGFKKGDRILIFANNCPEYGILFLACGAIGATVTTANPVYTAGTFTLL</sequence>
<dbReference type="PANTHER" id="PTHR24096:SF149">
    <property type="entry name" value="AMP-BINDING DOMAIN-CONTAINING PROTEIN-RELATED"/>
    <property type="match status" value="1"/>
</dbReference>
<keyword evidence="2" id="KW-0436">Ligase</keyword>